<keyword evidence="4" id="KW-1185">Reference proteome</keyword>
<evidence type="ECO:0000313" key="3">
    <source>
        <dbReference type="EMBL" id="KAL2830893.1"/>
    </source>
</evidence>
<feature type="compositionally biased region" description="Polar residues" evidence="1">
    <location>
        <begin position="1"/>
        <end position="19"/>
    </location>
</feature>
<evidence type="ECO:0000256" key="2">
    <source>
        <dbReference type="SAM" id="Phobius"/>
    </source>
</evidence>
<evidence type="ECO:0000256" key="1">
    <source>
        <dbReference type="SAM" id="MobiDB-lite"/>
    </source>
</evidence>
<comment type="caution">
    <text evidence="3">The sequence shown here is derived from an EMBL/GenBank/DDBJ whole genome shotgun (WGS) entry which is preliminary data.</text>
</comment>
<keyword evidence="2" id="KW-0472">Membrane</keyword>
<sequence length="260" mass="28779">MADMSKNTPSENQQPTTAHKQPRYFPRLSKLILALASVLILLALFIPRSPGPQSPPPSASVNGAWEMESTESNTKDHDCPLPATRYNISTAQAACYPSSGGIWMASLGPLELQHLGTNRFKTTPRSPIQADEDAFCTKLRRFGGDWYNPAASGRDLFIADGCRELDEFMPVFSIVREIGFPRDGGVWVLATDQETGDYPDGMVTVRNALTMEERCMALEDLGAVYCDEVENCSPLGDLEQEPYEYAKEKGFLVERVADYL</sequence>
<keyword evidence="2" id="KW-1133">Transmembrane helix</keyword>
<organism evidence="3 4">
    <name type="scientific">Aspergillus cavernicola</name>
    <dbReference type="NCBI Taxonomy" id="176166"/>
    <lineage>
        <taxon>Eukaryota</taxon>
        <taxon>Fungi</taxon>
        <taxon>Dikarya</taxon>
        <taxon>Ascomycota</taxon>
        <taxon>Pezizomycotina</taxon>
        <taxon>Eurotiomycetes</taxon>
        <taxon>Eurotiomycetidae</taxon>
        <taxon>Eurotiales</taxon>
        <taxon>Aspergillaceae</taxon>
        <taxon>Aspergillus</taxon>
        <taxon>Aspergillus subgen. Nidulantes</taxon>
    </lineage>
</organism>
<gene>
    <name evidence="3" type="ORF">BDW59DRAFT_140927</name>
</gene>
<proteinExistence type="predicted"/>
<feature type="region of interest" description="Disordered" evidence="1">
    <location>
        <begin position="1"/>
        <end position="22"/>
    </location>
</feature>
<evidence type="ECO:0000313" key="4">
    <source>
        <dbReference type="Proteomes" id="UP001610335"/>
    </source>
</evidence>
<keyword evidence="2" id="KW-0812">Transmembrane</keyword>
<accession>A0ABR4IVN8</accession>
<name>A0ABR4IVN8_9EURO</name>
<feature type="region of interest" description="Disordered" evidence="1">
    <location>
        <begin position="51"/>
        <end position="78"/>
    </location>
</feature>
<reference evidence="3 4" key="1">
    <citation type="submission" date="2024-07" db="EMBL/GenBank/DDBJ databases">
        <title>Section-level genome sequencing and comparative genomics of Aspergillus sections Usti and Cavernicolus.</title>
        <authorList>
            <consortium name="Lawrence Berkeley National Laboratory"/>
            <person name="Nybo J.L."/>
            <person name="Vesth T.C."/>
            <person name="Theobald S."/>
            <person name="Frisvad J.C."/>
            <person name="Larsen T.O."/>
            <person name="Kjaerboelling I."/>
            <person name="Rothschild-Mancinelli K."/>
            <person name="Lyhne E.K."/>
            <person name="Kogle M.E."/>
            <person name="Barry K."/>
            <person name="Clum A."/>
            <person name="Na H."/>
            <person name="Ledsgaard L."/>
            <person name="Lin J."/>
            <person name="Lipzen A."/>
            <person name="Kuo A."/>
            <person name="Riley R."/>
            <person name="Mondo S."/>
            <person name="LaButti K."/>
            <person name="Haridas S."/>
            <person name="Pangalinan J."/>
            <person name="Salamov A.A."/>
            <person name="Simmons B.A."/>
            <person name="Magnuson J.K."/>
            <person name="Chen J."/>
            <person name="Drula E."/>
            <person name="Henrissat B."/>
            <person name="Wiebenga A."/>
            <person name="Lubbers R.J."/>
            <person name="Gomes A.C."/>
            <person name="Makela M.R."/>
            <person name="Stajich J."/>
            <person name="Grigoriev I.V."/>
            <person name="Mortensen U.H."/>
            <person name="De vries R.P."/>
            <person name="Baker S.E."/>
            <person name="Andersen M.R."/>
        </authorList>
    </citation>
    <scope>NUCLEOTIDE SEQUENCE [LARGE SCALE GENOMIC DNA]</scope>
    <source>
        <strain evidence="3 4">CBS 600.67</strain>
    </source>
</reference>
<dbReference type="EMBL" id="JBFXLS010000011">
    <property type="protein sequence ID" value="KAL2830893.1"/>
    <property type="molecule type" value="Genomic_DNA"/>
</dbReference>
<protein>
    <submittedName>
        <fullName evidence="3">Uncharacterized protein</fullName>
    </submittedName>
</protein>
<feature type="transmembrane region" description="Helical" evidence="2">
    <location>
        <begin position="28"/>
        <end position="46"/>
    </location>
</feature>
<dbReference type="Proteomes" id="UP001610335">
    <property type="component" value="Unassembled WGS sequence"/>
</dbReference>